<feature type="compositionally biased region" description="Basic residues" evidence="1">
    <location>
        <begin position="1"/>
        <end position="15"/>
    </location>
</feature>
<protein>
    <submittedName>
        <fullName evidence="2">Uncharacterized protein</fullName>
    </submittedName>
</protein>
<dbReference type="Proteomes" id="UP000008064">
    <property type="component" value="Unassembled WGS sequence"/>
</dbReference>
<dbReference type="KEGG" id="sla:SERLADRAFT_405906"/>
<evidence type="ECO:0000256" key="1">
    <source>
        <dbReference type="SAM" id="MobiDB-lite"/>
    </source>
</evidence>
<sequence length="181" mass="20205">MAPRAKKTPSARQRKSVTPTDDAGDAAVKQIKIQWEKEPVRTQQLVDYLNGHEEYRIALFSDSTKEAKSQYCCKIINKSSASKSDVYNIMKYSKAINNHIGNLKNKYQAFNCELGVIGSDLCYDDVETSSHLWNLITCGSSSETSSLMDPDFVGTGKEDDTLEPLTPEAYRSGGWGCRFKT</sequence>
<dbReference type="HOGENOM" id="CLU_1489869_0_0_1"/>
<gene>
    <name evidence="2" type="ORF">SERLADRAFT_405906</name>
</gene>
<dbReference type="EMBL" id="GL945430">
    <property type="protein sequence ID" value="EGO28322.1"/>
    <property type="molecule type" value="Genomic_DNA"/>
</dbReference>
<dbReference type="RefSeq" id="XP_007314521.1">
    <property type="nucleotide sequence ID" value="XM_007314459.1"/>
</dbReference>
<organism>
    <name type="scientific">Serpula lacrymans var. lacrymans (strain S7.9)</name>
    <name type="common">Dry rot fungus</name>
    <dbReference type="NCBI Taxonomy" id="578457"/>
    <lineage>
        <taxon>Eukaryota</taxon>
        <taxon>Fungi</taxon>
        <taxon>Dikarya</taxon>
        <taxon>Basidiomycota</taxon>
        <taxon>Agaricomycotina</taxon>
        <taxon>Agaricomycetes</taxon>
        <taxon>Agaricomycetidae</taxon>
        <taxon>Boletales</taxon>
        <taxon>Coniophorineae</taxon>
        <taxon>Serpulaceae</taxon>
        <taxon>Serpula</taxon>
    </lineage>
</organism>
<name>F8NK10_SERL9</name>
<reference evidence="2" key="1">
    <citation type="submission" date="2011-04" db="EMBL/GenBank/DDBJ databases">
        <title>Evolution of plant cell wall degrading machinery underlies the functional diversity of forest fungi.</title>
        <authorList>
            <consortium name="US DOE Joint Genome Institute (JGI-PGF)"/>
            <person name="Eastwood D.C."/>
            <person name="Floudas D."/>
            <person name="Binder M."/>
            <person name="Majcherczyk A."/>
            <person name="Schneider P."/>
            <person name="Aerts A."/>
            <person name="Asiegbu F.O."/>
            <person name="Baker S.E."/>
            <person name="Barry K."/>
            <person name="Bendiksby M."/>
            <person name="Blumentritt M."/>
            <person name="Coutinho P.M."/>
            <person name="Cullen D."/>
            <person name="Cullen D."/>
            <person name="Gathman A."/>
            <person name="Goodell B."/>
            <person name="Henrissat B."/>
            <person name="Ihrmark K."/>
            <person name="Kauserud H."/>
            <person name="Kohler A."/>
            <person name="LaButti K."/>
            <person name="Lapidus A."/>
            <person name="Lavin J.L."/>
            <person name="Lee Y.-H."/>
            <person name="Lindquist E."/>
            <person name="Lilly W."/>
            <person name="Lucas S."/>
            <person name="Morin E."/>
            <person name="Murat C."/>
            <person name="Oguiza J.A."/>
            <person name="Park J."/>
            <person name="Pisabarro A.G."/>
            <person name="Riley R."/>
            <person name="Rosling A."/>
            <person name="Salamov A."/>
            <person name="Schmidt O."/>
            <person name="Schmutz J."/>
            <person name="Skrede I."/>
            <person name="Stenlid J."/>
            <person name="Wiebenga A."/>
            <person name="Xie X."/>
            <person name="Kues U."/>
            <person name="Hibbett D.S."/>
            <person name="Hoffmeister D."/>
            <person name="Hogberg N."/>
            <person name="Martin F."/>
            <person name="Grigoriev I.V."/>
            <person name="Watkinson S.C."/>
        </authorList>
    </citation>
    <scope>NUCLEOTIDE SEQUENCE</scope>
    <source>
        <strain evidence="2">S7.9</strain>
    </source>
</reference>
<proteinExistence type="predicted"/>
<feature type="region of interest" description="Disordered" evidence="1">
    <location>
        <begin position="1"/>
        <end position="25"/>
    </location>
</feature>
<dbReference type="OrthoDB" id="3182376at2759"/>
<dbReference type="AlphaFoldDB" id="F8NK10"/>
<dbReference type="GeneID" id="18812613"/>
<accession>F8NK10</accession>
<evidence type="ECO:0000313" key="2">
    <source>
        <dbReference type="EMBL" id="EGO28322.1"/>
    </source>
</evidence>